<dbReference type="SUPFAM" id="SSF52540">
    <property type="entry name" value="P-loop containing nucleoside triphosphate hydrolases"/>
    <property type="match status" value="1"/>
</dbReference>
<feature type="binding site" evidence="8">
    <location>
        <position position="143"/>
    </location>
    <ligand>
        <name>Zn(2+)</name>
        <dbReference type="ChEBI" id="CHEBI:29105"/>
    </ligand>
</feature>
<evidence type="ECO:0000256" key="7">
    <source>
        <dbReference type="ARBA" id="ARBA00022840"/>
    </source>
</evidence>
<sequence length="197" mass="21571">MSKLYFRYAAMNAGKSTNLLQAAYNYEERGMRVRLFTAALDNRTGVGVIGSRLGLQRQVETFGPETEFSLEGLGEGIACVLIDEAQFLTHEQVQQLHRLAHRGGPPVLCYGLRSDFRGAAFPGSAALLTLADDLEEMKTICACARKASMNLRVDGEGRRVKEGEQVVIGGNERYRAVCPSCFYAEDDDEVPAPGLFG</sequence>
<name>A0A437RC11_9BURK</name>
<feature type="binding site" evidence="10">
    <location>
        <position position="174"/>
    </location>
    <ligand>
        <name>substrate</name>
    </ligand>
</feature>
<keyword evidence="8" id="KW-0479">Metal-binding</keyword>
<keyword evidence="4 8" id="KW-0808">Transferase</keyword>
<evidence type="ECO:0000256" key="9">
    <source>
        <dbReference type="PIRSR" id="PIRSR035805-1"/>
    </source>
</evidence>
<feature type="binding site" evidence="10">
    <location>
        <begin position="166"/>
        <end position="169"/>
    </location>
    <ligand>
        <name>substrate</name>
    </ligand>
</feature>
<dbReference type="PANTHER" id="PTHR11441:SF0">
    <property type="entry name" value="THYMIDINE KINASE, CYTOSOLIC"/>
    <property type="match status" value="1"/>
</dbReference>
<dbReference type="PANTHER" id="PTHR11441">
    <property type="entry name" value="THYMIDINE KINASE"/>
    <property type="match status" value="1"/>
</dbReference>
<feature type="binding site" evidence="8">
    <location>
        <position position="141"/>
    </location>
    <ligand>
        <name>Zn(2+)</name>
        <dbReference type="ChEBI" id="CHEBI:29105"/>
    </ligand>
</feature>
<evidence type="ECO:0000256" key="6">
    <source>
        <dbReference type="ARBA" id="ARBA00022777"/>
    </source>
</evidence>
<keyword evidence="8" id="KW-0862">Zinc</keyword>
<feature type="binding site" evidence="8">
    <location>
        <begin position="83"/>
        <end position="86"/>
    </location>
    <ligand>
        <name>ATP</name>
        <dbReference type="ChEBI" id="CHEBI:30616"/>
    </ligand>
</feature>
<dbReference type="GO" id="GO:0005829">
    <property type="term" value="C:cytosol"/>
    <property type="evidence" value="ECO:0007669"/>
    <property type="project" value="TreeGrafter"/>
</dbReference>
<dbReference type="InterPro" id="IPR027417">
    <property type="entry name" value="P-loop_NTPase"/>
</dbReference>
<dbReference type="PIRSF" id="PIRSF035805">
    <property type="entry name" value="TK_cell"/>
    <property type="match status" value="1"/>
</dbReference>
<dbReference type="NCBIfam" id="NF003300">
    <property type="entry name" value="PRK04296.1-5"/>
    <property type="match status" value="1"/>
</dbReference>
<evidence type="ECO:0000256" key="2">
    <source>
        <dbReference type="ARBA" id="ARBA00012118"/>
    </source>
</evidence>
<evidence type="ECO:0000256" key="12">
    <source>
        <dbReference type="RuleBase" id="RU004165"/>
    </source>
</evidence>
<feature type="binding site" evidence="8">
    <location>
        <position position="178"/>
    </location>
    <ligand>
        <name>Zn(2+)</name>
        <dbReference type="ChEBI" id="CHEBI:29105"/>
    </ligand>
</feature>
<dbReference type="GO" id="GO:0004797">
    <property type="term" value="F:thymidine kinase activity"/>
    <property type="evidence" value="ECO:0007669"/>
    <property type="project" value="UniProtKB-UniRule"/>
</dbReference>
<evidence type="ECO:0000256" key="11">
    <source>
        <dbReference type="RuleBase" id="RU000544"/>
    </source>
</evidence>
<dbReference type="AlphaFoldDB" id="A0A437RC11"/>
<keyword evidence="14" id="KW-1185">Reference proteome</keyword>
<dbReference type="GO" id="GO:0071897">
    <property type="term" value="P:DNA biosynthetic process"/>
    <property type="evidence" value="ECO:0007669"/>
    <property type="project" value="UniProtKB-KW"/>
</dbReference>
<gene>
    <name evidence="8" type="primary">tdk</name>
    <name evidence="13" type="ORF">EOE66_16220</name>
</gene>
<dbReference type="GO" id="GO:0046104">
    <property type="term" value="P:thymidine metabolic process"/>
    <property type="evidence" value="ECO:0007669"/>
    <property type="project" value="TreeGrafter"/>
</dbReference>
<dbReference type="EC" id="2.7.1.21" evidence="2 8"/>
<dbReference type="Gene3D" id="3.40.50.300">
    <property type="entry name" value="P-loop containing nucleotide triphosphate hydrolases"/>
    <property type="match status" value="1"/>
</dbReference>
<comment type="subunit">
    <text evidence="8">Homotetramer.</text>
</comment>
<dbReference type="Proteomes" id="UP000285575">
    <property type="component" value="Unassembled WGS sequence"/>
</dbReference>
<feature type="active site" description="Proton acceptor" evidence="8 9">
    <location>
        <position position="84"/>
    </location>
</feature>
<comment type="subcellular location">
    <subcellularLocation>
        <location evidence="8">Cytoplasm</location>
    </subcellularLocation>
</comment>
<feature type="binding site" evidence="8">
    <location>
        <position position="181"/>
    </location>
    <ligand>
        <name>Zn(2+)</name>
        <dbReference type="ChEBI" id="CHEBI:29105"/>
    </ligand>
</feature>
<comment type="catalytic activity">
    <reaction evidence="8 11">
        <text>thymidine + ATP = dTMP + ADP + H(+)</text>
        <dbReference type="Rhea" id="RHEA:19129"/>
        <dbReference type="ChEBI" id="CHEBI:15378"/>
        <dbReference type="ChEBI" id="CHEBI:17748"/>
        <dbReference type="ChEBI" id="CHEBI:30616"/>
        <dbReference type="ChEBI" id="CHEBI:63528"/>
        <dbReference type="ChEBI" id="CHEBI:456216"/>
        <dbReference type="EC" id="2.7.1.21"/>
    </reaction>
</comment>
<dbReference type="Pfam" id="PF00265">
    <property type="entry name" value="TK"/>
    <property type="match status" value="1"/>
</dbReference>
<evidence type="ECO:0000256" key="5">
    <source>
        <dbReference type="ARBA" id="ARBA00022741"/>
    </source>
</evidence>
<dbReference type="GO" id="GO:0005524">
    <property type="term" value="F:ATP binding"/>
    <property type="evidence" value="ECO:0007669"/>
    <property type="project" value="UniProtKB-UniRule"/>
</dbReference>
<organism evidence="13 14">
    <name type="scientific">Rubrivivax rivuli</name>
    <dbReference type="NCBI Taxonomy" id="1862385"/>
    <lineage>
        <taxon>Bacteria</taxon>
        <taxon>Pseudomonadati</taxon>
        <taxon>Pseudomonadota</taxon>
        <taxon>Betaproteobacteria</taxon>
        <taxon>Burkholderiales</taxon>
        <taxon>Sphaerotilaceae</taxon>
        <taxon>Rubrivivax</taxon>
    </lineage>
</organism>
<evidence type="ECO:0000313" key="14">
    <source>
        <dbReference type="Proteomes" id="UP000285575"/>
    </source>
</evidence>
<evidence type="ECO:0000313" key="13">
    <source>
        <dbReference type="EMBL" id="RVU44237.1"/>
    </source>
</evidence>
<dbReference type="Gene3D" id="3.30.60.20">
    <property type="match status" value="1"/>
</dbReference>
<protein>
    <recommendedName>
        <fullName evidence="2 8">Thymidine kinase</fullName>
        <ecNumber evidence="2 8">2.7.1.21</ecNumber>
    </recommendedName>
</protein>
<evidence type="ECO:0000256" key="4">
    <source>
        <dbReference type="ARBA" id="ARBA00022679"/>
    </source>
</evidence>
<keyword evidence="5 8" id="KW-0547">Nucleotide-binding</keyword>
<keyword evidence="6 8" id="KW-0418">Kinase</keyword>
<dbReference type="OrthoDB" id="9781579at2"/>
<evidence type="ECO:0000256" key="10">
    <source>
        <dbReference type="PIRSR" id="PIRSR035805-2"/>
    </source>
</evidence>
<keyword evidence="8" id="KW-0963">Cytoplasm</keyword>
<feature type="binding site" evidence="8">
    <location>
        <begin position="9"/>
        <end position="16"/>
    </location>
    <ligand>
        <name>ATP</name>
        <dbReference type="ChEBI" id="CHEBI:30616"/>
    </ligand>
</feature>
<evidence type="ECO:0000256" key="8">
    <source>
        <dbReference type="HAMAP-Rule" id="MF_00124"/>
    </source>
</evidence>
<dbReference type="EMBL" id="SACR01000005">
    <property type="protein sequence ID" value="RVU44237.1"/>
    <property type="molecule type" value="Genomic_DNA"/>
</dbReference>
<evidence type="ECO:0000256" key="1">
    <source>
        <dbReference type="ARBA" id="ARBA00007587"/>
    </source>
</evidence>
<proteinExistence type="inferred from homology"/>
<comment type="caution">
    <text evidence="13">The sequence shown here is derived from an EMBL/GenBank/DDBJ whole genome shotgun (WGS) entry which is preliminary data.</text>
</comment>
<dbReference type="SUPFAM" id="SSF57716">
    <property type="entry name" value="Glucocorticoid receptor-like (DNA-binding domain)"/>
    <property type="match status" value="1"/>
</dbReference>
<dbReference type="RefSeq" id="WP_128229787.1">
    <property type="nucleotide sequence ID" value="NZ_SACR01000005.1"/>
</dbReference>
<keyword evidence="3 8" id="KW-0237">DNA synthesis</keyword>
<accession>A0A437RC11</accession>
<dbReference type="GO" id="GO:0008270">
    <property type="term" value="F:zinc ion binding"/>
    <property type="evidence" value="ECO:0007669"/>
    <property type="project" value="UniProtKB-UniRule"/>
</dbReference>
<dbReference type="InterPro" id="IPR001267">
    <property type="entry name" value="Thymidine_kinase"/>
</dbReference>
<dbReference type="HAMAP" id="MF_00124">
    <property type="entry name" value="Thymidine_kinase"/>
    <property type="match status" value="1"/>
</dbReference>
<comment type="similarity">
    <text evidence="1 8 12">Belongs to the thymidine kinase family.</text>
</comment>
<keyword evidence="7 8" id="KW-0067">ATP-binding</keyword>
<reference evidence="13 14" key="1">
    <citation type="submission" date="2019-01" db="EMBL/GenBank/DDBJ databases">
        <authorList>
            <person name="Chen W.-M."/>
        </authorList>
    </citation>
    <scope>NUCLEOTIDE SEQUENCE [LARGE SCALE GENOMIC DNA]</scope>
    <source>
        <strain evidence="13 14">KYPY4</strain>
    </source>
</reference>
<evidence type="ECO:0000256" key="3">
    <source>
        <dbReference type="ARBA" id="ARBA00022634"/>
    </source>
</evidence>